<evidence type="ECO:0000256" key="1">
    <source>
        <dbReference type="ARBA" id="ARBA00038158"/>
    </source>
</evidence>
<keyword evidence="3" id="KW-0808">Transferase</keyword>
<evidence type="ECO:0000256" key="2">
    <source>
        <dbReference type="SAM" id="MobiDB-lite"/>
    </source>
</evidence>
<dbReference type="AlphaFoldDB" id="A0A9P9AMI1"/>
<keyword evidence="3" id="KW-0489">Methyltransferase</keyword>
<sequence length="332" mass="38015">MAEPHDDILAPETTEDGETDHDSFVGEDPESSTYSLSSSIYNYRQENGRTYHKYQDGKYSLPNDELEQERLDLQHHLFLLTFDNKLGLAPPNDPNSKVNRVLDLGTGTGIWAMDYADEHPEADVMGVDLSPIQPAFVPPNVRFQVDDVEQDWTFDHHFDYIHSRLMTSSIPSWCDYLKQIYNNLTPGGYVELQEADLFAKSDDDTLTKDRALSKWLQHLDDASIKLGRPYQDISKLKGLMADIGFVGIVQTYKRWPMNTWPRDKIYKILGAWNLENMDSGLEAFSMAPLTRGLGWSKDEVTASLAIVRKELNDKSIHAYWPVYSIYARKPEN</sequence>
<protein>
    <submittedName>
        <fullName evidence="3">S-adenosyl-L-methionine-dependent methyltransferase</fullName>
    </submittedName>
</protein>
<name>A0A9P9AMI1_9HYPO</name>
<keyword evidence="4" id="KW-1185">Reference proteome</keyword>
<evidence type="ECO:0000313" key="3">
    <source>
        <dbReference type="EMBL" id="KAH6884992.1"/>
    </source>
</evidence>
<dbReference type="Proteomes" id="UP000777438">
    <property type="component" value="Unassembled WGS sequence"/>
</dbReference>
<dbReference type="InterPro" id="IPR029063">
    <property type="entry name" value="SAM-dependent_MTases_sf"/>
</dbReference>
<dbReference type="SUPFAM" id="SSF53335">
    <property type="entry name" value="S-adenosyl-L-methionine-dependent methyltransferases"/>
    <property type="match status" value="1"/>
</dbReference>
<dbReference type="GO" id="GO:0008168">
    <property type="term" value="F:methyltransferase activity"/>
    <property type="evidence" value="ECO:0007669"/>
    <property type="project" value="UniProtKB-KW"/>
</dbReference>
<dbReference type="EMBL" id="JAGPYM010000019">
    <property type="protein sequence ID" value="KAH6884992.1"/>
    <property type="molecule type" value="Genomic_DNA"/>
</dbReference>
<comment type="similarity">
    <text evidence="1">Belongs to the methyltransferase superfamily. LaeA methyltransferase family.</text>
</comment>
<gene>
    <name evidence="3" type="ORF">B0T10DRAFT_493085</name>
</gene>
<accession>A0A9P9AMI1</accession>
<dbReference type="CDD" id="cd02440">
    <property type="entry name" value="AdoMet_MTases"/>
    <property type="match status" value="1"/>
</dbReference>
<dbReference type="PANTHER" id="PTHR43591">
    <property type="entry name" value="METHYLTRANSFERASE"/>
    <property type="match status" value="1"/>
</dbReference>
<dbReference type="Gene3D" id="3.40.50.150">
    <property type="entry name" value="Vaccinia Virus protein VP39"/>
    <property type="match status" value="1"/>
</dbReference>
<reference evidence="3 4" key="1">
    <citation type="journal article" date="2021" name="Nat. Commun.">
        <title>Genetic determinants of endophytism in the Arabidopsis root mycobiome.</title>
        <authorList>
            <person name="Mesny F."/>
            <person name="Miyauchi S."/>
            <person name="Thiergart T."/>
            <person name="Pickel B."/>
            <person name="Atanasova L."/>
            <person name="Karlsson M."/>
            <person name="Huettel B."/>
            <person name="Barry K.W."/>
            <person name="Haridas S."/>
            <person name="Chen C."/>
            <person name="Bauer D."/>
            <person name="Andreopoulos W."/>
            <person name="Pangilinan J."/>
            <person name="LaButti K."/>
            <person name="Riley R."/>
            <person name="Lipzen A."/>
            <person name="Clum A."/>
            <person name="Drula E."/>
            <person name="Henrissat B."/>
            <person name="Kohler A."/>
            <person name="Grigoriev I.V."/>
            <person name="Martin F.M."/>
            <person name="Hacquard S."/>
        </authorList>
    </citation>
    <scope>NUCLEOTIDE SEQUENCE [LARGE SCALE GENOMIC DNA]</scope>
    <source>
        <strain evidence="3 4">MPI-CAGE-CH-0241</strain>
    </source>
</reference>
<feature type="region of interest" description="Disordered" evidence="2">
    <location>
        <begin position="1"/>
        <end position="35"/>
    </location>
</feature>
<feature type="compositionally biased region" description="Acidic residues" evidence="2">
    <location>
        <begin position="13"/>
        <end position="30"/>
    </location>
</feature>
<organism evidence="3 4">
    <name type="scientific">Thelonectria olida</name>
    <dbReference type="NCBI Taxonomy" id="1576542"/>
    <lineage>
        <taxon>Eukaryota</taxon>
        <taxon>Fungi</taxon>
        <taxon>Dikarya</taxon>
        <taxon>Ascomycota</taxon>
        <taxon>Pezizomycotina</taxon>
        <taxon>Sordariomycetes</taxon>
        <taxon>Hypocreomycetidae</taxon>
        <taxon>Hypocreales</taxon>
        <taxon>Nectriaceae</taxon>
        <taxon>Thelonectria</taxon>
    </lineage>
</organism>
<comment type="caution">
    <text evidence="3">The sequence shown here is derived from an EMBL/GenBank/DDBJ whole genome shotgun (WGS) entry which is preliminary data.</text>
</comment>
<evidence type="ECO:0000313" key="4">
    <source>
        <dbReference type="Proteomes" id="UP000777438"/>
    </source>
</evidence>
<dbReference type="OrthoDB" id="2013972at2759"/>
<dbReference type="PANTHER" id="PTHR43591:SF24">
    <property type="entry name" value="2-METHOXY-6-POLYPRENYL-1,4-BENZOQUINOL METHYLASE, MITOCHONDRIAL"/>
    <property type="match status" value="1"/>
</dbReference>
<proteinExistence type="inferred from homology"/>
<dbReference type="GO" id="GO:0032259">
    <property type="term" value="P:methylation"/>
    <property type="evidence" value="ECO:0007669"/>
    <property type="project" value="UniProtKB-KW"/>
</dbReference>
<dbReference type="Pfam" id="PF13489">
    <property type="entry name" value="Methyltransf_23"/>
    <property type="match status" value="1"/>
</dbReference>